<dbReference type="Gene3D" id="3.40.50.2300">
    <property type="match status" value="1"/>
</dbReference>
<name>A0A4V3JDU7_9LEPT</name>
<organism evidence="1 2">
    <name type="scientific">Leptospira fletcheri</name>
    <dbReference type="NCBI Taxonomy" id="2484981"/>
    <lineage>
        <taxon>Bacteria</taxon>
        <taxon>Pseudomonadati</taxon>
        <taxon>Spirochaetota</taxon>
        <taxon>Spirochaetia</taxon>
        <taxon>Leptospirales</taxon>
        <taxon>Leptospiraceae</taxon>
        <taxon>Leptospira</taxon>
    </lineage>
</organism>
<dbReference type="OrthoDB" id="9784339at2"/>
<dbReference type="EMBL" id="RQET01000004">
    <property type="protein sequence ID" value="TGK12085.1"/>
    <property type="molecule type" value="Genomic_DNA"/>
</dbReference>
<sequence>MSPLFPTLRTFFDKRKEEFDSISSERKDALNSLAKGVLDSFDKRSRSNLLFVCTQNSRRSQFSQVFGASIPQYLGIPGIKSFSGGTEISAVHPSVLETLEKIGFRSDNEGPPKNPKYSIRWADGTSSMTIFSKKYSDPPNPHGELIAIMVCSSADQACPYISGAEVRISLPYEDPKSSDGTEGASGKYLKTAEDISRELLFAFQSVKNGI</sequence>
<evidence type="ECO:0000313" key="2">
    <source>
        <dbReference type="Proteomes" id="UP000298458"/>
    </source>
</evidence>
<dbReference type="Proteomes" id="UP000298458">
    <property type="component" value="Unassembled WGS sequence"/>
</dbReference>
<dbReference type="RefSeq" id="WP_135767488.1">
    <property type="nucleotide sequence ID" value="NZ_RQET01000004.1"/>
</dbReference>
<proteinExistence type="predicted"/>
<protein>
    <recommendedName>
        <fullName evidence="3">Phosphotyrosine protein phosphatase I domain-containing protein</fullName>
    </recommendedName>
</protein>
<keyword evidence="2" id="KW-1185">Reference proteome</keyword>
<comment type="caution">
    <text evidence="1">The sequence shown here is derived from an EMBL/GenBank/DDBJ whole genome shotgun (WGS) entry which is preliminary data.</text>
</comment>
<accession>A0A4V3JDU7</accession>
<dbReference type="AlphaFoldDB" id="A0A4V3JDU7"/>
<dbReference type="SUPFAM" id="SSF52788">
    <property type="entry name" value="Phosphotyrosine protein phosphatases I"/>
    <property type="match status" value="1"/>
</dbReference>
<evidence type="ECO:0000313" key="1">
    <source>
        <dbReference type="EMBL" id="TGK12085.1"/>
    </source>
</evidence>
<gene>
    <name evidence="1" type="ORF">EHO60_07390</name>
</gene>
<reference evidence="1" key="1">
    <citation type="journal article" date="2019" name="PLoS Negl. Trop. Dis.">
        <title>Revisiting the worldwide diversity of Leptospira species in the environment.</title>
        <authorList>
            <person name="Vincent A.T."/>
            <person name="Schiettekatte O."/>
            <person name="Bourhy P."/>
            <person name="Veyrier F.J."/>
            <person name="Picardeau M."/>
        </authorList>
    </citation>
    <scope>NUCLEOTIDE SEQUENCE [LARGE SCALE GENOMIC DNA]</scope>
    <source>
        <strain evidence="1">SSW15</strain>
    </source>
</reference>
<evidence type="ECO:0008006" key="3">
    <source>
        <dbReference type="Google" id="ProtNLM"/>
    </source>
</evidence>
<dbReference type="PANTHER" id="PTHR43428:SF1">
    <property type="entry name" value="ARSENATE REDUCTASE"/>
    <property type="match status" value="1"/>
</dbReference>
<dbReference type="PANTHER" id="PTHR43428">
    <property type="entry name" value="ARSENATE REDUCTASE"/>
    <property type="match status" value="1"/>
</dbReference>
<dbReference type="InterPro" id="IPR036196">
    <property type="entry name" value="Ptyr_pPase_sf"/>
</dbReference>